<dbReference type="InterPro" id="IPR005162">
    <property type="entry name" value="Retrotrans_gag_dom"/>
</dbReference>
<proteinExistence type="predicted"/>
<evidence type="ECO:0000313" key="3">
    <source>
        <dbReference type="EMBL" id="CAN66824.1"/>
    </source>
</evidence>
<feature type="region of interest" description="Disordered" evidence="1">
    <location>
        <begin position="1"/>
        <end position="20"/>
    </location>
</feature>
<dbReference type="AlphaFoldDB" id="A5AJZ8"/>
<protein>
    <recommendedName>
        <fullName evidence="2">Retrotransposon gag domain-containing protein</fullName>
    </recommendedName>
</protein>
<dbReference type="EMBL" id="AM428508">
    <property type="protein sequence ID" value="CAN66824.1"/>
    <property type="molecule type" value="Genomic_DNA"/>
</dbReference>
<name>A5AJZ8_VITVI</name>
<feature type="region of interest" description="Disordered" evidence="1">
    <location>
        <begin position="524"/>
        <end position="557"/>
    </location>
</feature>
<evidence type="ECO:0000256" key="1">
    <source>
        <dbReference type="SAM" id="MobiDB-lite"/>
    </source>
</evidence>
<feature type="compositionally biased region" description="Pro residues" evidence="1">
    <location>
        <begin position="545"/>
        <end position="557"/>
    </location>
</feature>
<dbReference type="PANTHER" id="PTHR33223:SF8">
    <property type="entry name" value="OS04G0172440 PROTEIN"/>
    <property type="match status" value="1"/>
</dbReference>
<feature type="domain" description="Retrotransposon gag" evidence="2">
    <location>
        <begin position="378"/>
        <end position="468"/>
    </location>
</feature>
<dbReference type="PANTHER" id="PTHR33223">
    <property type="entry name" value="CCHC-TYPE DOMAIN-CONTAINING PROTEIN"/>
    <property type="match status" value="1"/>
</dbReference>
<reference evidence="3" key="1">
    <citation type="journal article" date="2007" name="PLoS ONE">
        <title>The first genome sequence of an elite grapevine cultivar (Pinot noir Vitis vinifera L.): coping with a highly heterozygous genome.</title>
        <authorList>
            <person name="Velasco R."/>
            <person name="Zharkikh A."/>
            <person name="Troggio M."/>
            <person name="Cartwright D.A."/>
            <person name="Cestaro A."/>
            <person name="Pruss D."/>
            <person name="Pindo M."/>
            <person name="FitzGerald L.M."/>
            <person name="Vezzulli S."/>
            <person name="Reid J."/>
            <person name="Malacarne G."/>
            <person name="Iliev D."/>
            <person name="Coppola G."/>
            <person name="Wardell B."/>
            <person name="Micheletti D."/>
            <person name="Macalma T."/>
            <person name="Facci M."/>
            <person name="Mitchell J.T."/>
            <person name="Perazzolli M."/>
            <person name="Eldredge G."/>
            <person name="Gatto P."/>
            <person name="Oyzerski R."/>
            <person name="Moretto M."/>
            <person name="Gutin N."/>
            <person name="Stefanini M."/>
            <person name="Chen Y."/>
            <person name="Segala C."/>
            <person name="Davenport C."/>
            <person name="Dematte L."/>
            <person name="Mraz A."/>
            <person name="Battilana J."/>
            <person name="Stormo K."/>
            <person name="Costa F."/>
            <person name="Tao Q."/>
            <person name="Si-Ammour A."/>
            <person name="Harkins T."/>
            <person name="Lackey A."/>
            <person name="Perbost C."/>
            <person name="Taillon B."/>
            <person name="Stella A."/>
            <person name="Solovyev V."/>
            <person name="Fawcett J.A."/>
            <person name="Sterck L."/>
            <person name="Vandepoele K."/>
            <person name="Grando S.M."/>
            <person name="Toppo S."/>
            <person name="Moser C."/>
            <person name="Lanchbury J."/>
            <person name="Bogden R."/>
            <person name="Skolnick M."/>
            <person name="Sgaramella V."/>
            <person name="Bhatnagar S.K."/>
            <person name="Fontana P."/>
            <person name="Gutin A."/>
            <person name="Van de Peer Y."/>
            <person name="Salamini F."/>
            <person name="Viola R."/>
        </authorList>
    </citation>
    <scope>NUCLEOTIDE SEQUENCE</scope>
</reference>
<organism evidence="3">
    <name type="scientific">Vitis vinifera</name>
    <name type="common">Grape</name>
    <dbReference type="NCBI Taxonomy" id="29760"/>
    <lineage>
        <taxon>Eukaryota</taxon>
        <taxon>Viridiplantae</taxon>
        <taxon>Streptophyta</taxon>
        <taxon>Embryophyta</taxon>
        <taxon>Tracheophyta</taxon>
        <taxon>Spermatophyta</taxon>
        <taxon>Magnoliopsida</taxon>
        <taxon>eudicotyledons</taxon>
        <taxon>Gunneridae</taxon>
        <taxon>Pentapetalae</taxon>
        <taxon>rosids</taxon>
        <taxon>Vitales</taxon>
        <taxon>Vitaceae</taxon>
        <taxon>Viteae</taxon>
        <taxon>Vitis</taxon>
    </lineage>
</organism>
<sequence length="557" mass="62614">MPTTTPKRRQNDPQMTLRRRCRLEEISPKTAPTLKRCRQCRNSDTKKSKGAKRRISNCLKRLQNDASPGSDAGNACNLLTSSRLCTAPPSTPAEIFLSLHKNTSTCFPPSRTVWTSFSRPKRRKSLALTDDDDAVLSGSETESDDDKSWPCNSSVIFSNEDSNAALEPLACSAIFIGLGSETQSNRVGKTRGGDDISGTETRFCHLAVDIFVTLEFSSWSQFRSRLSLESHSWRRVRGRLIRADSYPSSDSSVEMSDKLASTLASIQEFMAGVSRRMTIPPPTVIVPPPMVPTIGDTRLAEQEAKVERLESMMRQIRLQDGGLTWDDRDGIPAASLPTKFRMLDIEHYSGIGCPKIHLRLYSTVMRAHGIDDAQLVALFPMSLSGAAQRWFASVEPSRLCTWEDVACEFLTQFAFSADIDVSRRELEATRQRPEESISSFVTRWRAKVAGMIDRPKEQDQIDMVLRNLQPSKRKKLIGPLTRSEEVGAISYQHQRPSHHSVYRPPTVRAPFSLPQYPYQLDYAQEPYIAQTSMQPRPPHPRAATHPPPRPYAQRPPR</sequence>
<dbReference type="Pfam" id="PF03732">
    <property type="entry name" value="Retrotrans_gag"/>
    <property type="match status" value="1"/>
</dbReference>
<evidence type="ECO:0000259" key="2">
    <source>
        <dbReference type="Pfam" id="PF03732"/>
    </source>
</evidence>
<gene>
    <name evidence="3" type="ORF">VITISV_018608</name>
</gene>
<accession>A5AJZ8</accession>